<reference evidence="2" key="3">
    <citation type="submission" date="2018-07" db="EMBL/GenBank/DDBJ databases">
        <title>WGS assembly of Glycine max.</title>
        <authorList>
            <person name="Schmutz J."/>
            <person name="Cannon S."/>
            <person name="Schlueter J."/>
            <person name="Ma J."/>
            <person name="Mitros T."/>
            <person name="Nelson W."/>
            <person name="Hyten D."/>
            <person name="Song Q."/>
            <person name="Thelen J."/>
            <person name="Cheng J."/>
            <person name="Xu D."/>
            <person name="Hellsten U."/>
            <person name="May G."/>
            <person name="Yu Y."/>
            <person name="Sakurai T."/>
            <person name="Umezawa T."/>
            <person name="Bhattacharyya M."/>
            <person name="Sandhu D."/>
            <person name="Valliyodan B."/>
            <person name="Lindquist E."/>
            <person name="Peto M."/>
            <person name="Grant D."/>
            <person name="Shu S."/>
            <person name="Goodstein D."/>
            <person name="Barry K."/>
            <person name="Futrell-Griggs M."/>
            <person name="Abernathy B."/>
            <person name="Du J."/>
            <person name="Tian Z."/>
            <person name="Zhu L."/>
            <person name="Gill N."/>
            <person name="Joshi T."/>
            <person name="Libault M."/>
            <person name="Sethuraman A."/>
            <person name="Zhang X."/>
            <person name="Shinozaki K."/>
            <person name="Nguyen H."/>
            <person name="Wing R."/>
            <person name="Cregan P."/>
            <person name="Specht J."/>
            <person name="Grimwood J."/>
            <person name="Rokhsar D."/>
            <person name="Stacey G."/>
            <person name="Shoemaker R."/>
            <person name="Jackson S."/>
        </authorList>
    </citation>
    <scope>NUCLEOTIDE SEQUENCE</scope>
    <source>
        <tissue evidence="2">Callus</tissue>
    </source>
</reference>
<evidence type="ECO:0000256" key="1">
    <source>
        <dbReference type="SAM" id="Phobius"/>
    </source>
</evidence>
<name>K7M881_SOYBN</name>
<dbReference type="AlphaFoldDB" id="K7M881"/>
<dbReference type="eggNOG" id="KOG0605">
    <property type="taxonomic scope" value="Eukaryota"/>
</dbReference>
<accession>K7M881</accession>
<keyword evidence="1" id="KW-0472">Membrane</keyword>
<dbReference type="STRING" id="3847.K7M881"/>
<reference evidence="2 3" key="1">
    <citation type="journal article" date="2010" name="Nature">
        <title>Genome sequence of the palaeopolyploid soybean.</title>
        <authorList>
            <person name="Schmutz J."/>
            <person name="Cannon S.B."/>
            <person name="Schlueter J."/>
            <person name="Ma J."/>
            <person name="Mitros T."/>
            <person name="Nelson W."/>
            <person name="Hyten D.L."/>
            <person name="Song Q."/>
            <person name="Thelen J.J."/>
            <person name="Cheng J."/>
            <person name="Xu D."/>
            <person name="Hellsten U."/>
            <person name="May G.D."/>
            <person name="Yu Y."/>
            <person name="Sakurai T."/>
            <person name="Umezawa T."/>
            <person name="Bhattacharyya M.K."/>
            <person name="Sandhu D."/>
            <person name="Valliyodan B."/>
            <person name="Lindquist E."/>
            <person name="Peto M."/>
            <person name="Grant D."/>
            <person name="Shu S."/>
            <person name="Goodstein D."/>
            <person name="Barry K."/>
            <person name="Futrell-Griggs M."/>
            <person name="Abernathy B."/>
            <person name="Du J."/>
            <person name="Tian Z."/>
            <person name="Zhu L."/>
            <person name="Gill N."/>
            <person name="Joshi T."/>
            <person name="Libault M."/>
            <person name="Sethuraman A."/>
            <person name="Zhang X.-C."/>
            <person name="Shinozaki K."/>
            <person name="Nguyen H.T."/>
            <person name="Wing R.A."/>
            <person name="Cregan P."/>
            <person name="Specht J."/>
            <person name="Grimwood J."/>
            <person name="Rokhsar D."/>
            <person name="Stacey G."/>
            <person name="Shoemaker R.C."/>
            <person name="Jackson S.A."/>
        </authorList>
    </citation>
    <scope>NUCLEOTIDE SEQUENCE</scope>
    <source>
        <strain evidence="3">cv. Williams 82</strain>
        <tissue evidence="2">Callus</tissue>
    </source>
</reference>
<evidence type="ECO:0000313" key="3">
    <source>
        <dbReference type="EnsemblPlants" id="KRH17185"/>
    </source>
</evidence>
<keyword evidence="4" id="KW-1185">Reference proteome</keyword>
<keyword evidence="1" id="KW-0812">Transmembrane</keyword>
<dbReference type="InParanoid" id="K7M881"/>
<reference evidence="3" key="2">
    <citation type="submission" date="2018-02" db="UniProtKB">
        <authorList>
            <consortium name="EnsemblPlants"/>
        </authorList>
    </citation>
    <scope>IDENTIFICATION</scope>
    <source>
        <strain evidence="3">Williams 82</strain>
    </source>
</reference>
<gene>
    <name evidence="2" type="ORF">GLYMA_14G204300</name>
</gene>
<protein>
    <submittedName>
        <fullName evidence="2 3">Uncharacterized protein</fullName>
    </submittedName>
</protein>
<sequence>MLSSKKNLNFVGYTYKNFEIVNDYQVPGMGTSLFSLFMATSCFMFICLSGGSIFAMFMAIMLVCNIYFIIRGSEGYSDIHNHF</sequence>
<evidence type="ECO:0000313" key="4">
    <source>
        <dbReference type="Proteomes" id="UP000008827"/>
    </source>
</evidence>
<dbReference type="Proteomes" id="UP000008827">
    <property type="component" value="Chromosome 14"/>
</dbReference>
<dbReference type="HOGENOM" id="CLU_2547094_0_0_1"/>
<dbReference type="EMBL" id="CM000847">
    <property type="protein sequence ID" value="KRH17185.1"/>
    <property type="molecule type" value="Genomic_DNA"/>
</dbReference>
<organism evidence="2">
    <name type="scientific">Glycine max</name>
    <name type="common">Soybean</name>
    <name type="synonym">Glycine hispida</name>
    <dbReference type="NCBI Taxonomy" id="3847"/>
    <lineage>
        <taxon>Eukaryota</taxon>
        <taxon>Viridiplantae</taxon>
        <taxon>Streptophyta</taxon>
        <taxon>Embryophyta</taxon>
        <taxon>Tracheophyta</taxon>
        <taxon>Spermatophyta</taxon>
        <taxon>Magnoliopsida</taxon>
        <taxon>eudicotyledons</taxon>
        <taxon>Gunneridae</taxon>
        <taxon>Pentapetalae</taxon>
        <taxon>rosids</taxon>
        <taxon>fabids</taxon>
        <taxon>Fabales</taxon>
        <taxon>Fabaceae</taxon>
        <taxon>Papilionoideae</taxon>
        <taxon>50 kb inversion clade</taxon>
        <taxon>NPAAA clade</taxon>
        <taxon>indigoferoid/millettioid clade</taxon>
        <taxon>Phaseoleae</taxon>
        <taxon>Glycine</taxon>
        <taxon>Glycine subgen. Soja</taxon>
    </lineage>
</organism>
<dbReference type="EnsemblPlants" id="KRH17185">
    <property type="protein sequence ID" value="KRH17185"/>
    <property type="gene ID" value="GLYMA_14G204300"/>
</dbReference>
<keyword evidence="1" id="KW-1133">Transmembrane helix</keyword>
<evidence type="ECO:0000313" key="2">
    <source>
        <dbReference type="EMBL" id="KRH17185.1"/>
    </source>
</evidence>
<proteinExistence type="predicted"/>
<dbReference type="Gramene" id="KRH17185">
    <property type="protein sequence ID" value="KRH17185"/>
    <property type="gene ID" value="GLYMA_14G204300"/>
</dbReference>
<feature type="transmembrane region" description="Helical" evidence="1">
    <location>
        <begin position="37"/>
        <end position="70"/>
    </location>
</feature>
<dbReference type="PaxDb" id="3847-GLYMA14G38476.1"/>